<comment type="similarity">
    <text evidence="2">Belongs to the ATPase delta chain family.</text>
</comment>
<evidence type="ECO:0000256" key="6">
    <source>
        <dbReference type="ARBA" id="ARBA00023065"/>
    </source>
</evidence>
<keyword evidence="8" id="KW-0066">ATP synthesis</keyword>
<evidence type="ECO:0000256" key="5">
    <source>
        <dbReference type="ARBA" id="ARBA00022781"/>
    </source>
</evidence>
<comment type="subunit">
    <text evidence="3">F-type ATPases have 2 components, CF(1) - the catalytic core - and CF(0) - the membrane proton channel. CF(1) has five subunits: alpha(3), beta(3), gamma(1), delta(1), epsilon(1). CF(0) has three main subunits: a, b and c.</text>
</comment>
<evidence type="ECO:0000256" key="3">
    <source>
        <dbReference type="ARBA" id="ARBA00011648"/>
    </source>
</evidence>
<dbReference type="Proteomes" id="UP000653305">
    <property type="component" value="Unassembled WGS sequence"/>
</dbReference>
<dbReference type="GO" id="GO:0016020">
    <property type="term" value="C:membrane"/>
    <property type="evidence" value="ECO:0007669"/>
    <property type="project" value="UniProtKB-SubCell"/>
</dbReference>
<sequence length="231" mass="26147">MDTLSAASVSSFKLPTALHPKSHELHLFKHHFSQQFTKQKNPKVSKNFNNPPLLNSSSQPNTTLRTPKQSLKLQESHQNPSTGYAVALLDAARCHDALESVSRDVKRLSRWLSSEEINSIVSNPCVGKNEKAEILREIVKKGKFHKYLSKLVKLLVEKTNCKVEMVREVLVEFRRIYDELAMNGFDCTTTGVKMEINQVLEVAKRVQKISGAVRVSVRQLVDDRLYSSFAV</sequence>
<comment type="subcellular location">
    <subcellularLocation>
        <location evidence="1">Membrane</location>
    </subcellularLocation>
</comment>
<keyword evidence="5" id="KW-0375">Hydrogen ion transport</keyword>
<dbReference type="InterPro" id="IPR000711">
    <property type="entry name" value="ATPase_OSCP/dsu"/>
</dbReference>
<dbReference type="PANTHER" id="PTHR11910">
    <property type="entry name" value="ATP SYNTHASE DELTA CHAIN"/>
    <property type="match status" value="1"/>
</dbReference>
<reference evidence="10" key="1">
    <citation type="submission" date="2020-07" db="EMBL/GenBank/DDBJ databases">
        <title>Ethylene signaling mediates host invasion by parasitic plants.</title>
        <authorList>
            <person name="Yoshida S."/>
        </authorList>
    </citation>
    <scope>NUCLEOTIDE SEQUENCE</scope>
    <source>
        <strain evidence="10">Okayama</strain>
    </source>
</reference>
<dbReference type="EMBL" id="BMAC01000164">
    <property type="protein sequence ID" value="GFP88191.1"/>
    <property type="molecule type" value="Genomic_DNA"/>
</dbReference>
<comment type="caution">
    <text evidence="10">The sequence shown here is derived from an EMBL/GenBank/DDBJ whole genome shotgun (WGS) entry which is preliminary data.</text>
</comment>
<dbReference type="SUPFAM" id="SSF47928">
    <property type="entry name" value="N-terminal domain of the delta subunit of the F1F0-ATP synthase"/>
    <property type="match status" value="1"/>
</dbReference>
<evidence type="ECO:0000313" key="11">
    <source>
        <dbReference type="Proteomes" id="UP000653305"/>
    </source>
</evidence>
<dbReference type="Gene3D" id="1.10.520.20">
    <property type="entry name" value="N-terminal domain of the delta subunit of the F1F0-ATP synthase"/>
    <property type="match status" value="1"/>
</dbReference>
<evidence type="ECO:0000256" key="4">
    <source>
        <dbReference type="ARBA" id="ARBA00022448"/>
    </source>
</evidence>
<evidence type="ECO:0000313" key="10">
    <source>
        <dbReference type="EMBL" id="GFP88191.1"/>
    </source>
</evidence>
<evidence type="ECO:0000256" key="9">
    <source>
        <dbReference type="SAM" id="MobiDB-lite"/>
    </source>
</evidence>
<gene>
    <name evidence="10" type="ORF">PHJA_000962800</name>
</gene>
<keyword evidence="6" id="KW-0406">Ion transport</keyword>
<dbReference type="GO" id="GO:0046933">
    <property type="term" value="F:proton-transporting ATP synthase activity, rotational mechanism"/>
    <property type="evidence" value="ECO:0007669"/>
    <property type="project" value="InterPro"/>
</dbReference>
<organism evidence="10 11">
    <name type="scientific">Phtheirospermum japonicum</name>
    <dbReference type="NCBI Taxonomy" id="374723"/>
    <lineage>
        <taxon>Eukaryota</taxon>
        <taxon>Viridiplantae</taxon>
        <taxon>Streptophyta</taxon>
        <taxon>Embryophyta</taxon>
        <taxon>Tracheophyta</taxon>
        <taxon>Spermatophyta</taxon>
        <taxon>Magnoliopsida</taxon>
        <taxon>eudicotyledons</taxon>
        <taxon>Gunneridae</taxon>
        <taxon>Pentapetalae</taxon>
        <taxon>asterids</taxon>
        <taxon>lamiids</taxon>
        <taxon>Lamiales</taxon>
        <taxon>Orobanchaceae</taxon>
        <taxon>Orobanchaceae incertae sedis</taxon>
        <taxon>Phtheirospermum</taxon>
    </lineage>
</organism>
<keyword evidence="11" id="KW-1185">Reference proteome</keyword>
<dbReference type="InterPro" id="IPR026015">
    <property type="entry name" value="ATP_synth_OSCP/delta_N_sf"/>
</dbReference>
<dbReference type="AlphaFoldDB" id="A0A830C1L9"/>
<proteinExistence type="inferred from homology"/>
<feature type="compositionally biased region" description="Polar residues" evidence="9">
    <location>
        <begin position="62"/>
        <end position="77"/>
    </location>
</feature>
<evidence type="ECO:0000256" key="7">
    <source>
        <dbReference type="ARBA" id="ARBA00023136"/>
    </source>
</evidence>
<accession>A0A830C1L9</accession>
<evidence type="ECO:0000256" key="1">
    <source>
        <dbReference type="ARBA" id="ARBA00004370"/>
    </source>
</evidence>
<keyword evidence="7" id="KW-0472">Membrane</keyword>
<feature type="compositionally biased region" description="Low complexity" evidence="9">
    <location>
        <begin position="47"/>
        <end position="61"/>
    </location>
</feature>
<evidence type="ECO:0000256" key="8">
    <source>
        <dbReference type="ARBA" id="ARBA00023310"/>
    </source>
</evidence>
<feature type="region of interest" description="Disordered" evidence="9">
    <location>
        <begin position="39"/>
        <end position="77"/>
    </location>
</feature>
<protein>
    <submittedName>
        <fullName evidence="10">ATP synthase delta chain chloroplastic</fullName>
    </submittedName>
</protein>
<evidence type="ECO:0000256" key="2">
    <source>
        <dbReference type="ARBA" id="ARBA00007046"/>
    </source>
</evidence>
<keyword evidence="4" id="KW-0813">Transport</keyword>
<dbReference type="OrthoDB" id="1262810at2759"/>
<dbReference type="Pfam" id="PF00213">
    <property type="entry name" value="OSCP"/>
    <property type="match status" value="1"/>
</dbReference>
<name>A0A830C1L9_9LAMI</name>